<name>A0A098SAF7_9BACT</name>
<protein>
    <submittedName>
        <fullName evidence="1">Uncharacterized protein</fullName>
    </submittedName>
</protein>
<dbReference type="STRING" id="1524460.IX84_11295"/>
<evidence type="ECO:0000313" key="2">
    <source>
        <dbReference type="Proteomes" id="UP000029736"/>
    </source>
</evidence>
<dbReference type="EMBL" id="JPOS01000025">
    <property type="protein sequence ID" value="KGE88067.1"/>
    <property type="molecule type" value="Genomic_DNA"/>
</dbReference>
<evidence type="ECO:0000313" key="1">
    <source>
        <dbReference type="EMBL" id="KGE88067.1"/>
    </source>
</evidence>
<dbReference type="Proteomes" id="UP000029736">
    <property type="component" value="Unassembled WGS sequence"/>
</dbReference>
<keyword evidence="2" id="KW-1185">Reference proteome</keyword>
<proteinExistence type="predicted"/>
<dbReference type="AlphaFoldDB" id="A0A098SAF7"/>
<sequence>MGGYCPCPKGQLLAQTKKPRAFSGGGAFKMIIMNTKDNKKTGASPVRDICFIHEKPRQAIERLQVVIAQKEQYLRRRPSPFIQDQLQVLYAVVVDIAEGMKDCTVAYNELASAYTLSLYEINALRFALPENRSSLCLGREVYALRHQVKHKRMPDCRVPDRIREKAERFEKRRAQEKTVHNG</sequence>
<organism evidence="1 2">
    <name type="scientific">Phaeodactylibacter xiamenensis</name>
    <dbReference type="NCBI Taxonomy" id="1524460"/>
    <lineage>
        <taxon>Bacteria</taxon>
        <taxon>Pseudomonadati</taxon>
        <taxon>Bacteroidota</taxon>
        <taxon>Saprospiria</taxon>
        <taxon>Saprospirales</taxon>
        <taxon>Haliscomenobacteraceae</taxon>
        <taxon>Phaeodactylibacter</taxon>
    </lineage>
</organism>
<reference evidence="1 2" key="1">
    <citation type="journal article" date="2014" name="Int. J. Syst. Evol. Microbiol.">
        <title>Phaeodactylibacter xiamenensis gen. nov., sp. nov., a member of the family Saprospiraceae isolated from the marine alga Phaeodactylum tricornutum.</title>
        <authorList>
            <person name="Chen Z.Jr."/>
            <person name="Lei X."/>
            <person name="Lai Q."/>
            <person name="Li Y."/>
            <person name="Zhang B."/>
            <person name="Zhang J."/>
            <person name="Zhang H."/>
            <person name="Yang L."/>
            <person name="Zheng W."/>
            <person name="Tian Y."/>
            <person name="Yu Z."/>
            <person name="Xu H.Jr."/>
            <person name="Zheng T."/>
        </authorList>
    </citation>
    <scope>NUCLEOTIDE SEQUENCE [LARGE SCALE GENOMIC DNA]</scope>
    <source>
        <strain evidence="1 2">KD52</strain>
    </source>
</reference>
<gene>
    <name evidence="1" type="ORF">IX84_11295</name>
</gene>
<comment type="caution">
    <text evidence="1">The sequence shown here is derived from an EMBL/GenBank/DDBJ whole genome shotgun (WGS) entry which is preliminary data.</text>
</comment>
<accession>A0A098SAF7</accession>